<reference evidence="1" key="1">
    <citation type="journal article" date="2015" name="Nature">
        <title>Complex archaea that bridge the gap between prokaryotes and eukaryotes.</title>
        <authorList>
            <person name="Spang A."/>
            <person name="Saw J.H."/>
            <person name="Jorgensen S.L."/>
            <person name="Zaremba-Niedzwiedzka K."/>
            <person name="Martijn J."/>
            <person name="Lind A.E."/>
            <person name="van Eijk R."/>
            <person name="Schleper C."/>
            <person name="Guy L."/>
            <person name="Ettema T.J."/>
        </authorList>
    </citation>
    <scope>NUCLEOTIDE SEQUENCE</scope>
</reference>
<accession>A0A0F9IXA8</accession>
<gene>
    <name evidence="1" type="ORF">LCGC14_1825550</name>
</gene>
<sequence>MAAALGENAVTKLATVTGIDATAVAITTLYTVPAGKTLIPDHVVIRVTSFTSGGKGTQAVASFGGNSATYDDYLNTITYTIAAADVFIRDSVEDSAVVTQAAADVFKISVEIASDATTEVWAVDVFGYLV</sequence>
<dbReference type="AlphaFoldDB" id="A0A0F9IXA8"/>
<organism evidence="1">
    <name type="scientific">marine sediment metagenome</name>
    <dbReference type="NCBI Taxonomy" id="412755"/>
    <lineage>
        <taxon>unclassified sequences</taxon>
        <taxon>metagenomes</taxon>
        <taxon>ecological metagenomes</taxon>
    </lineage>
</organism>
<name>A0A0F9IXA8_9ZZZZ</name>
<comment type="caution">
    <text evidence="1">The sequence shown here is derived from an EMBL/GenBank/DDBJ whole genome shotgun (WGS) entry which is preliminary data.</text>
</comment>
<dbReference type="EMBL" id="LAZR01017950">
    <property type="protein sequence ID" value="KKL98330.1"/>
    <property type="molecule type" value="Genomic_DNA"/>
</dbReference>
<evidence type="ECO:0000313" key="1">
    <source>
        <dbReference type="EMBL" id="KKL98330.1"/>
    </source>
</evidence>
<protein>
    <submittedName>
        <fullName evidence="1">Uncharacterized protein</fullName>
    </submittedName>
</protein>
<proteinExistence type="predicted"/>